<dbReference type="InterPro" id="IPR012341">
    <property type="entry name" value="6hp_glycosidase-like_sf"/>
</dbReference>
<dbReference type="GO" id="GO:0030596">
    <property type="term" value="F:alpha-L-rhamnosidase activity"/>
    <property type="evidence" value="ECO:0007669"/>
    <property type="project" value="UniProtKB-EC"/>
</dbReference>
<comment type="caution">
    <text evidence="8">The sequence shown here is derived from an EMBL/GenBank/DDBJ whole genome shotgun (WGS) entry which is preliminary data.</text>
</comment>
<dbReference type="Gene3D" id="2.60.120.260">
    <property type="entry name" value="Galactose-binding domain-like"/>
    <property type="match status" value="2"/>
</dbReference>
<dbReference type="GO" id="GO:0005975">
    <property type="term" value="P:carbohydrate metabolic process"/>
    <property type="evidence" value="ECO:0007669"/>
    <property type="project" value="InterPro"/>
</dbReference>
<feature type="domain" description="Alpha-L-rhamnosidase six-hairpin glycosidase" evidence="6">
    <location>
        <begin position="433"/>
        <end position="781"/>
    </location>
</feature>
<dbReference type="InterPro" id="IPR008979">
    <property type="entry name" value="Galactose-bd-like_sf"/>
</dbReference>
<dbReference type="Pfam" id="PF08531">
    <property type="entry name" value="Bac_rhamnosid_N"/>
    <property type="match status" value="1"/>
</dbReference>
<feature type="domain" description="Alpha-L-rhamnosidase concanavalin-like" evidence="4">
    <location>
        <begin position="327"/>
        <end position="427"/>
    </location>
</feature>
<dbReference type="EMBL" id="JAAMPI010000941">
    <property type="protein sequence ID" value="KAF4627602.1"/>
    <property type="molecule type" value="Genomic_DNA"/>
</dbReference>
<keyword evidence="3" id="KW-0378">Hydrolase</keyword>
<keyword evidence="9" id="KW-1185">Reference proteome</keyword>
<dbReference type="InterPro" id="IPR035396">
    <property type="entry name" value="Bac_rhamnosid6H"/>
</dbReference>
<organism evidence="8 9">
    <name type="scientific">Cudoniella acicularis</name>
    <dbReference type="NCBI Taxonomy" id="354080"/>
    <lineage>
        <taxon>Eukaryota</taxon>
        <taxon>Fungi</taxon>
        <taxon>Dikarya</taxon>
        <taxon>Ascomycota</taxon>
        <taxon>Pezizomycotina</taxon>
        <taxon>Leotiomycetes</taxon>
        <taxon>Helotiales</taxon>
        <taxon>Tricladiaceae</taxon>
        <taxon>Cudoniella</taxon>
    </lineage>
</organism>
<evidence type="ECO:0000313" key="8">
    <source>
        <dbReference type="EMBL" id="KAF4627602.1"/>
    </source>
</evidence>
<dbReference type="InterPro" id="IPR008928">
    <property type="entry name" value="6-hairpin_glycosidase_sf"/>
</dbReference>
<dbReference type="PANTHER" id="PTHR33307">
    <property type="entry name" value="ALPHA-RHAMNOSIDASE (EUROFUNG)"/>
    <property type="match status" value="1"/>
</dbReference>
<dbReference type="Pfam" id="PF17390">
    <property type="entry name" value="Bac_rhamnosid_C"/>
    <property type="match status" value="1"/>
</dbReference>
<dbReference type="InterPro" id="IPR013737">
    <property type="entry name" value="Bac_rhamnosid_N"/>
</dbReference>
<dbReference type="Proteomes" id="UP000566819">
    <property type="component" value="Unassembled WGS sequence"/>
</dbReference>
<dbReference type="Pfam" id="PF05592">
    <property type="entry name" value="Bac_rhamnosid"/>
    <property type="match status" value="1"/>
</dbReference>
<comment type="catalytic activity">
    <reaction evidence="1">
        <text>Hydrolysis of terminal non-reducing alpha-L-rhamnose residues in alpha-L-rhamnosides.</text>
        <dbReference type="EC" id="3.2.1.40"/>
    </reaction>
</comment>
<dbReference type="AlphaFoldDB" id="A0A8H4RCI6"/>
<dbReference type="InterPro" id="IPR035398">
    <property type="entry name" value="Bac_rhamnosid_C"/>
</dbReference>
<evidence type="ECO:0000259" key="7">
    <source>
        <dbReference type="Pfam" id="PF17390"/>
    </source>
</evidence>
<dbReference type="InterPro" id="IPR008902">
    <property type="entry name" value="Rhamnosid_concanavalin"/>
</dbReference>
<evidence type="ECO:0000256" key="2">
    <source>
        <dbReference type="ARBA" id="ARBA00012652"/>
    </source>
</evidence>
<sequence>MSVSISSVTFEHHREALGIGESTPRISWRFDGDAEKWTQKSYNISIERPKSEESYAPRSVFTVESEGSVLVPWPSRALKSRERAYIRAQATGADETTTEWSEKVAVEAGLLNREDWTAKMIAAEKVVNTNKSLRPALFRKAFEVGEKIRSARLYITAHGVYEAFINGKKVGDHVLAPGWTSYKHRLTYQTYDVTSLLAEGENAIGVEVGEGWYCGRLGFNGGNRFIYGDRLAVLAQLEVVFESGQILTVASDDTWKSSFGPTRSSELYDGETYDASLEVLGWNSSSFKDEHWSAVELLEFPKAQLLAPEGPPIRKMETLKPKEIFRSPSNKVIVDFGQNLVGWVRLRVSGPKGHQITLTHTEVLEHGEVATRPLRSCKAMDTLILSGTEISWEPKFTFHGFRYVQIDNWPSDTGAPAAEDLEAIVIYTDMEPTGWFETSEPMVNQLHQNITWGMRGNFVGIPTDCPQRDERLGWTGDIQVFAPTANYLYNTSGMLSSWLKDLSHEQIRDYEGVVPQVVPNVIAQILNKPQAVWGDVAVITPWTMYNSFGDTQFLINQYESMTSWLSAIPRAPNSLLWDETTHQLGDWLDPSAPPSEPAKGRTDPHFIANAYLTHITSLLYTISALLKKPEDEQLKYKQQAAKLKEEFTNNYITPSGRLAPDTMTSLSLALSFSLFPSAEKAQYAGARLATLVRSSRFRIATGFVGTPLVCPTLTSTGNVQLAYRMLLEKKCPSWLYTVSMGATTMWERWDSMLPDGTINPGSMTSFNHYALGSVGDWLHGVVGGLSIEEEEGSGVGWKVVRFAPVPGGTLTRAKTRHLGPYGMISCEWRIEGGKFKMSIEVPPNSKGVVKIRERDGG</sequence>
<dbReference type="Gene3D" id="2.60.40.10">
    <property type="entry name" value="Immunoglobulins"/>
    <property type="match status" value="1"/>
</dbReference>
<evidence type="ECO:0000256" key="1">
    <source>
        <dbReference type="ARBA" id="ARBA00001445"/>
    </source>
</evidence>
<gene>
    <name evidence="8" type="ORF">G7Y89_g10548</name>
</gene>
<evidence type="ECO:0000259" key="6">
    <source>
        <dbReference type="Pfam" id="PF17389"/>
    </source>
</evidence>
<reference evidence="8 9" key="1">
    <citation type="submission" date="2020-03" db="EMBL/GenBank/DDBJ databases">
        <title>Draft Genome Sequence of Cudoniella acicularis.</title>
        <authorList>
            <person name="Buettner E."/>
            <person name="Kellner H."/>
        </authorList>
    </citation>
    <scope>NUCLEOTIDE SEQUENCE [LARGE SCALE GENOMIC DNA]</scope>
    <source>
        <strain evidence="8 9">DSM 108380</strain>
    </source>
</reference>
<proteinExistence type="predicted"/>
<dbReference type="Gene3D" id="1.50.10.10">
    <property type="match status" value="1"/>
</dbReference>
<evidence type="ECO:0000256" key="3">
    <source>
        <dbReference type="ARBA" id="ARBA00022801"/>
    </source>
</evidence>
<dbReference type="Gene3D" id="2.60.420.10">
    <property type="entry name" value="Maltose phosphorylase, domain 3"/>
    <property type="match status" value="1"/>
</dbReference>
<dbReference type="Pfam" id="PF25788">
    <property type="entry name" value="Ig_Rha78A_N"/>
    <property type="match status" value="1"/>
</dbReference>
<evidence type="ECO:0000259" key="4">
    <source>
        <dbReference type="Pfam" id="PF05592"/>
    </source>
</evidence>
<dbReference type="InterPro" id="IPR013783">
    <property type="entry name" value="Ig-like_fold"/>
</dbReference>
<dbReference type="SUPFAM" id="SSF48208">
    <property type="entry name" value="Six-hairpin glycosidases"/>
    <property type="match status" value="1"/>
</dbReference>
<accession>A0A8H4RCI6</accession>
<feature type="domain" description="Alpha-L-rhamnosidase C-terminal" evidence="7">
    <location>
        <begin position="794"/>
        <end position="853"/>
    </location>
</feature>
<dbReference type="OrthoDB" id="10036721at2759"/>
<dbReference type="SUPFAM" id="SSF49785">
    <property type="entry name" value="Galactose-binding domain-like"/>
    <property type="match status" value="1"/>
</dbReference>
<evidence type="ECO:0000259" key="5">
    <source>
        <dbReference type="Pfam" id="PF08531"/>
    </source>
</evidence>
<dbReference type="InterPro" id="IPR016007">
    <property type="entry name" value="Alpha_rhamnosid"/>
</dbReference>
<protein>
    <recommendedName>
        <fullName evidence="2">alpha-L-rhamnosidase</fullName>
        <ecNumber evidence="2">3.2.1.40</ecNumber>
    </recommendedName>
</protein>
<evidence type="ECO:0000313" key="9">
    <source>
        <dbReference type="Proteomes" id="UP000566819"/>
    </source>
</evidence>
<dbReference type="PIRSF" id="PIRSF010631">
    <property type="entry name" value="A-rhamnsds"/>
    <property type="match status" value="1"/>
</dbReference>
<feature type="domain" description="Bacterial alpha-L-rhamnosidase N-terminal" evidence="5">
    <location>
        <begin position="147"/>
        <end position="317"/>
    </location>
</feature>
<name>A0A8H4RCI6_9HELO</name>
<dbReference type="PANTHER" id="PTHR33307:SF6">
    <property type="entry name" value="ALPHA-RHAMNOSIDASE (EUROFUNG)-RELATED"/>
    <property type="match status" value="1"/>
</dbReference>
<dbReference type="EC" id="3.2.1.40" evidence="2"/>
<dbReference type="Pfam" id="PF17389">
    <property type="entry name" value="Bac_rhamnosid6H"/>
    <property type="match status" value="1"/>
</dbReference>